<organism evidence="1">
    <name type="scientific">Loa loa</name>
    <name type="common">Eye worm</name>
    <name type="synonym">Filaria loa</name>
    <dbReference type="NCBI Taxonomy" id="7209"/>
    <lineage>
        <taxon>Eukaryota</taxon>
        <taxon>Metazoa</taxon>
        <taxon>Ecdysozoa</taxon>
        <taxon>Nematoda</taxon>
        <taxon>Chromadorea</taxon>
        <taxon>Rhabditida</taxon>
        <taxon>Spirurina</taxon>
        <taxon>Spiruromorpha</taxon>
        <taxon>Filarioidea</taxon>
        <taxon>Onchocercidae</taxon>
        <taxon>Loa</taxon>
    </lineage>
</organism>
<dbReference type="GeneID" id="9946343"/>
<dbReference type="RefSeq" id="XP_003144491.1">
    <property type="nucleotide sequence ID" value="XM_003144443.1"/>
</dbReference>
<sequence length="99" mass="11625">MYSILFTYLLSLNNRQQYSFFSLKIFSATYLQFNEGRILISQPLRNLSTKRQSTIIKDSFSNLRSRGEFASELTQQLLYSNSRQKDISGEYCNKYAILI</sequence>
<dbReference type="CTD" id="9946343"/>
<protein>
    <submittedName>
        <fullName evidence="1">Uncharacterized protein</fullName>
    </submittedName>
</protein>
<accession>A0A1S0TTF0</accession>
<reference evidence="1" key="1">
    <citation type="submission" date="2012-04" db="EMBL/GenBank/DDBJ databases">
        <title>The Genome Sequence of Loa loa.</title>
        <authorList>
            <consortium name="The Broad Institute Genome Sequencing Platform"/>
            <consortium name="Broad Institute Genome Sequencing Center for Infectious Disease"/>
            <person name="Nutman T.B."/>
            <person name="Fink D.L."/>
            <person name="Russ C."/>
            <person name="Young S."/>
            <person name="Zeng Q."/>
            <person name="Gargeya S."/>
            <person name="Alvarado L."/>
            <person name="Berlin A."/>
            <person name="Chapman S.B."/>
            <person name="Chen Z."/>
            <person name="Freedman E."/>
            <person name="Gellesch M."/>
            <person name="Goldberg J."/>
            <person name="Griggs A."/>
            <person name="Gujja S."/>
            <person name="Heilman E.R."/>
            <person name="Heiman D."/>
            <person name="Howarth C."/>
            <person name="Mehta T."/>
            <person name="Neiman D."/>
            <person name="Pearson M."/>
            <person name="Roberts A."/>
            <person name="Saif S."/>
            <person name="Shea T."/>
            <person name="Shenoy N."/>
            <person name="Sisk P."/>
            <person name="Stolte C."/>
            <person name="Sykes S."/>
            <person name="White J."/>
            <person name="Yandava C."/>
            <person name="Haas B."/>
            <person name="Henn M.R."/>
            <person name="Nusbaum C."/>
            <person name="Birren B."/>
        </authorList>
    </citation>
    <scope>NUCLEOTIDE SEQUENCE [LARGE SCALE GENOMIC DNA]</scope>
</reference>
<dbReference type="EMBL" id="JH712129">
    <property type="protein sequence ID" value="EFO19579.1"/>
    <property type="molecule type" value="Genomic_DNA"/>
</dbReference>
<dbReference type="AlphaFoldDB" id="A0A1S0TTF0"/>
<dbReference type="KEGG" id="loa:LOAG_08913"/>
<evidence type="ECO:0000313" key="1">
    <source>
        <dbReference type="EMBL" id="EFO19579.1"/>
    </source>
</evidence>
<dbReference type="InParanoid" id="A0A1S0TTF0"/>
<proteinExistence type="predicted"/>
<gene>
    <name evidence="1" type="ORF">LOAG_08913</name>
</gene>
<name>A0A1S0TTF0_LOALO</name>